<dbReference type="AlphaFoldDB" id="A0A4V5NBZ1"/>
<keyword evidence="2" id="KW-1185">Reference proteome</keyword>
<organism evidence="1 2">
    <name type="scientific">Friedmanniomyces simplex</name>
    <dbReference type="NCBI Taxonomy" id="329884"/>
    <lineage>
        <taxon>Eukaryota</taxon>
        <taxon>Fungi</taxon>
        <taxon>Dikarya</taxon>
        <taxon>Ascomycota</taxon>
        <taxon>Pezizomycotina</taxon>
        <taxon>Dothideomycetes</taxon>
        <taxon>Dothideomycetidae</taxon>
        <taxon>Mycosphaerellales</taxon>
        <taxon>Teratosphaeriaceae</taxon>
        <taxon>Friedmanniomyces</taxon>
    </lineage>
</organism>
<name>A0A4V5NBZ1_9PEZI</name>
<dbReference type="OrthoDB" id="2406834at2759"/>
<reference evidence="1 2" key="1">
    <citation type="submission" date="2017-03" db="EMBL/GenBank/DDBJ databases">
        <title>Genomes of endolithic fungi from Antarctica.</title>
        <authorList>
            <person name="Coleine C."/>
            <person name="Masonjones S."/>
            <person name="Stajich J.E."/>
        </authorList>
    </citation>
    <scope>NUCLEOTIDE SEQUENCE [LARGE SCALE GENOMIC DNA]</scope>
    <source>
        <strain evidence="1 2">CCFEE 5184</strain>
    </source>
</reference>
<protein>
    <submittedName>
        <fullName evidence="1">Uncharacterized protein</fullName>
    </submittedName>
</protein>
<evidence type="ECO:0000313" key="1">
    <source>
        <dbReference type="EMBL" id="TKA57279.1"/>
    </source>
</evidence>
<dbReference type="Proteomes" id="UP000309340">
    <property type="component" value="Unassembled WGS sequence"/>
</dbReference>
<comment type="caution">
    <text evidence="1">The sequence shown here is derived from an EMBL/GenBank/DDBJ whole genome shotgun (WGS) entry which is preliminary data.</text>
</comment>
<evidence type="ECO:0000313" key="2">
    <source>
        <dbReference type="Proteomes" id="UP000309340"/>
    </source>
</evidence>
<dbReference type="STRING" id="329884.A0A4V5NBZ1"/>
<gene>
    <name evidence="1" type="ORF">B0A55_11099</name>
</gene>
<proteinExistence type="predicted"/>
<accession>A0A4V5NBZ1</accession>
<dbReference type="EMBL" id="NAJQ01001539">
    <property type="protein sequence ID" value="TKA57279.1"/>
    <property type="molecule type" value="Genomic_DNA"/>
</dbReference>
<sequence>MLLHAAENEAAGVEVNTKCALEAAHEAIWAFFKLWGLYESEAGVWWVFQHRAFEEALLIAHLLADGNGNGNGNGNGVAGMVTGYEGVCAKAKEDVARMLEIMDRNFRYGGSLEMHRTRKEVLKEAFERIAI</sequence>